<evidence type="ECO:0000256" key="6">
    <source>
        <dbReference type="ARBA" id="ARBA00023002"/>
    </source>
</evidence>
<dbReference type="EMBL" id="JAUJEA010000003">
    <property type="protein sequence ID" value="MDN5201570.1"/>
    <property type="molecule type" value="Genomic_DNA"/>
</dbReference>
<dbReference type="SUPFAM" id="SSF51998">
    <property type="entry name" value="PFL-like glycyl radical enzymes"/>
    <property type="match status" value="1"/>
</dbReference>
<comment type="cofactor">
    <cofactor evidence="1 11">
        <name>adenosylcob(III)alamin</name>
        <dbReference type="ChEBI" id="CHEBI:18408"/>
    </cofactor>
</comment>
<comment type="similarity">
    <text evidence="2 11">Belongs to the ribonucleoside diphosphate reductase class-2 family.</text>
</comment>
<dbReference type="InterPro" id="IPR013509">
    <property type="entry name" value="RNR_lsu_N"/>
</dbReference>
<comment type="function">
    <text evidence="11">Catalyzes the reduction of ribonucleotides to deoxyribonucleotides. May function to provide a pool of deoxyribonucleotide precursors for DNA repair during oxygen limitation and/or for immediate growth after restoration of oxygen.</text>
</comment>
<organism evidence="14 15">
    <name type="scientific">Splendidivirga corallicola</name>
    <dbReference type="NCBI Taxonomy" id="3051826"/>
    <lineage>
        <taxon>Bacteria</taxon>
        <taxon>Pseudomonadati</taxon>
        <taxon>Bacteroidota</taxon>
        <taxon>Cytophagia</taxon>
        <taxon>Cytophagales</taxon>
        <taxon>Splendidivirgaceae</taxon>
        <taxon>Splendidivirga</taxon>
    </lineage>
</organism>
<evidence type="ECO:0000256" key="1">
    <source>
        <dbReference type="ARBA" id="ARBA00001922"/>
    </source>
</evidence>
<dbReference type="GO" id="GO:0004748">
    <property type="term" value="F:ribonucleoside-diphosphate reductase activity, thioredoxin disulfide as acceptor"/>
    <property type="evidence" value="ECO:0007669"/>
    <property type="project" value="UniProtKB-EC"/>
</dbReference>
<keyword evidence="4 11" id="KW-0237">DNA synthesis</keyword>
<accession>A0ABT8KPV6</accession>
<keyword evidence="9 11" id="KW-0170">Cobalt</keyword>
<name>A0ABT8KPV6_9BACT</name>
<evidence type="ECO:0000256" key="7">
    <source>
        <dbReference type="ARBA" id="ARBA00023116"/>
    </source>
</evidence>
<dbReference type="CDD" id="cd02888">
    <property type="entry name" value="RNR_II_dimer"/>
    <property type="match status" value="1"/>
</dbReference>
<evidence type="ECO:0000256" key="2">
    <source>
        <dbReference type="ARBA" id="ARBA00007405"/>
    </source>
</evidence>
<evidence type="ECO:0000313" key="15">
    <source>
        <dbReference type="Proteomes" id="UP001172082"/>
    </source>
</evidence>
<evidence type="ECO:0000256" key="9">
    <source>
        <dbReference type="ARBA" id="ARBA00023285"/>
    </source>
</evidence>
<dbReference type="Proteomes" id="UP001172082">
    <property type="component" value="Unassembled WGS sequence"/>
</dbReference>
<dbReference type="Gene3D" id="3.20.70.20">
    <property type="match status" value="1"/>
</dbReference>
<protein>
    <recommendedName>
        <fullName evidence="11">Vitamin B12-dependent ribonucleotide reductase</fullName>
        <ecNumber evidence="11">1.17.4.1</ecNumber>
    </recommendedName>
</protein>
<sequence length="858" mass="98153">MKAVNFIDHIQDKEANRKIYTHEEVLKKTLQYFQNDELAASTWINKYAMKTEAGEFVERSPDEMHKRMAKEFARKEAEYQEKLHLNGSAAYLSAYGRERKLLTEESIYQLFKKFKYVVPQGSVMSGLGNPYMLSSLSNCVVMPEIHDSYGGIFNTDQQLAQLFKRRCGVGIDLSSLRPTGMKVANAAGSTSGAASFMERFSNTTREVAQNGRRGALMLTMDVAHPDVEQFVTMKQNLSKVTGANVSVRLSDEFMNAVIKDKIYTQRWPIESKNPTITQKIKARELWETIIACAHKTAEPGLIFWDRQHYYSTSSIYPGFKNTSTNPCSEIAMQGGDSCRLMALNLYSFVEAPFTADAKFNYDKFYQITYEAQRLMDDLVDLELESVNRILQKVDKDPEPENIKQIERETWQLLYETGKKGRRTGLGFTALSDTIAALGLKFDTDEAIEKIEKILKVKCKAEFDSSIDLSIERGPFEVFDPEIEKKSEFTEMLSRELPKVYERMMKHGRRNISISTVAPTGTLSMLTQTSSGIEPVFQLSYTRRRKINPETNTKKPDFVDDLGDQWEEFTVYHPKQKVWMKVTGESDLTKSPYYGASAPEIDWLKRLEIQSVVQKYVTHSISSTINLPNDVSVEKVGDIYMQAWQKGLKGITVYRDGSRAGVLITKEEKDKKEEIVERSAPTRPDKLEAEIVRFLNENERWIAVVGLLNGRPYEVFTGKAEDSFYLPKWVEKGWVIKNRTKEGKSRYDFQYMDKEGYRVTIEGLSRSFDQEYWNYAKLISGVLRHGMPLPYVVDLVENLNLYDETINTWKKGVERALKKFIPDGTKAVDHECPDCGDPQGLIYEEGCLKCKSCGHTKCG</sequence>
<reference evidence="14" key="1">
    <citation type="submission" date="2023-06" db="EMBL/GenBank/DDBJ databases">
        <title>Genomic of Parafulvivirga corallium.</title>
        <authorList>
            <person name="Wang G."/>
        </authorList>
    </citation>
    <scope>NUCLEOTIDE SEQUENCE</scope>
    <source>
        <strain evidence="14">BMA10</strain>
    </source>
</reference>
<keyword evidence="5 11" id="KW-0547">Nucleotide-binding</keyword>
<evidence type="ECO:0000259" key="12">
    <source>
        <dbReference type="Pfam" id="PF00317"/>
    </source>
</evidence>
<keyword evidence="7" id="KW-0215">Deoxyribonucleotide synthesis</keyword>
<comment type="catalytic activity">
    <reaction evidence="10 11">
        <text>a 2'-deoxyribonucleoside 5'-diphosphate + [thioredoxin]-disulfide + H2O = a ribonucleoside 5'-diphosphate + [thioredoxin]-dithiol</text>
        <dbReference type="Rhea" id="RHEA:23252"/>
        <dbReference type="Rhea" id="RHEA-COMP:10698"/>
        <dbReference type="Rhea" id="RHEA-COMP:10700"/>
        <dbReference type="ChEBI" id="CHEBI:15377"/>
        <dbReference type="ChEBI" id="CHEBI:29950"/>
        <dbReference type="ChEBI" id="CHEBI:50058"/>
        <dbReference type="ChEBI" id="CHEBI:57930"/>
        <dbReference type="ChEBI" id="CHEBI:73316"/>
        <dbReference type="EC" id="1.17.4.1"/>
    </reaction>
</comment>
<evidence type="ECO:0000256" key="8">
    <source>
        <dbReference type="ARBA" id="ARBA00023157"/>
    </source>
</evidence>
<dbReference type="RefSeq" id="WP_346751598.1">
    <property type="nucleotide sequence ID" value="NZ_JAUJEA010000003.1"/>
</dbReference>
<dbReference type="InterPro" id="IPR013344">
    <property type="entry name" value="RNR_NrdJ/NrdZ"/>
</dbReference>
<gene>
    <name evidence="14" type="ORF">QQ008_09365</name>
</gene>
<evidence type="ECO:0000259" key="13">
    <source>
        <dbReference type="Pfam" id="PF02867"/>
    </source>
</evidence>
<dbReference type="EC" id="1.17.4.1" evidence="11"/>
<evidence type="ECO:0000313" key="14">
    <source>
        <dbReference type="EMBL" id="MDN5201570.1"/>
    </source>
</evidence>
<dbReference type="Pfam" id="PF02867">
    <property type="entry name" value="Ribonuc_red_lgC"/>
    <property type="match status" value="1"/>
</dbReference>
<evidence type="ECO:0000256" key="10">
    <source>
        <dbReference type="ARBA" id="ARBA00047754"/>
    </source>
</evidence>
<evidence type="ECO:0000256" key="4">
    <source>
        <dbReference type="ARBA" id="ARBA00022634"/>
    </source>
</evidence>
<comment type="caution">
    <text evidence="14">The sequence shown here is derived from an EMBL/GenBank/DDBJ whole genome shotgun (WGS) entry which is preliminary data.</text>
</comment>
<evidence type="ECO:0000256" key="3">
    <source>
        <dbReference type="ARBA" id="ARBA00022628"/>
    </source>
</evidence>
<feature type="domain" description="Ribonucleotide reductase large subunit N-terminal" evidence="12">
    <location>
        <begin position="35"/>
        <end position="120"/>
    </location>
</feature>
<feature type="domain" description="Ribonucleotide reductase large subunit C-terminal" evidence="13">
    <location>
        <begin position="137"/>
        <end position="653"/>
    </location>
</feature>
<keyword evidence="15" id="KW-1185">Reference proteome</keyword>
<dbReference type="InterPro" id="IPR000788">
    <property type="entry name" value="RNR_lg_C"/>
</dbReference>
<keyword evidence="3 11" id="KW-0846">Cobalamin</keyword>
<evidence type="ECO:0000256" key="11">
    <source>
        <dbReference type="RuleBase" id="RU364064"/>
    </source>
</evidence>
<keyword evidence="6 11" id="KW-0560">Oxidoreductase</keyword>
<evidence type="ECO:0000256" key="5">
    <source>
        <dbReference type="ARBA" id="ARBA00022741"/>
    </source>
</evidence>
<dbReference type="PANTHER" id="PTHR43371:SF1">
    <property type="entry name" value="RIBONUCLEOSIDE-DIPHOSPHATE REDUCTASE"/>
    <property type="match status" value="1"/>
</dbReference>
<proteinExistence type="inferred from homology"/>
<dbReference type="PANTHER" id="PTHR43371">
    <property type="entry name" value="VITAMIN B12-DEPENDENT RIBONUCLEOTIDE REDUCTASE"/>
    <property type="match status" value="1"/>
</dbReference>
<dbReference type="NCBIfam" id="TIGR02504">
    <property type="entry name" value="NrdJ_Z"/>
    <property type="match status" value="1"/>
</dbReference>
<dbReference type="PRINTS" id="PR01183">
    <property type="entry name" value="RIBORDTASEM1"/>
</dbReference>
<dbReference type="InterPro" id="IPR050862">
    <property type="entry name" value="RdRp_reductase_class-2"/>
</dbReference>
<dbReference type="Pfam" id="PF00317">
    <property type="entry name" value="Ribonuc_red_lgN"/>
    <property type="match status" value="1"/>
</dbReference>
<keyword evidence="8" id="KW-1015">Disulfide bond</keyword>